<name>A0A8H3E460_9AGAM</name>
<reference evidence="4" key="1">
    <citation type="submission" date="2021-01" db="EMBL/GenBank/DDBJ databases">
        <authorList>
            <person name="Kaushik A."/>
        </authorList>
    </citation>
    <scope>NUCLEOTIDE SEQUENCE</scope>
    <source>
        <strain evidence="4">AG5</strain>
    </source>
</reference>
<dbReference type="InterPro" id="IPR029071">
    <property type="entry name" value="Ubiquitin-like_domsf"/>
</dbReference>
<dbReference type="InterPro" id="IPR000626">
    <property type="entry name" value="Ubiquitin-like_dom"/>
</dbReference>
<dbReference type="PANTHER" id="PTHR47795">
    <property type="entry name" value="UBIQUITIN AND WLM DOMAIN-CONTAINING METALLOPROTEASE SPCC1442.07C"/>
    <property type="match status" value="1"/>
</dbReference>
<dbReference type="OrthoDB" id="29879at2759"/>
<keyword evidence="1" id="KW-0175">Coiled coil</keyword>
<evidence type="ECO:0000313" key="4">
    <source>
        <dbReference type="EMBL" id="CAE7181454.1"/>
    </source>
</evidence>
<comment type="caution">
    <text evidence="4">The sequence shown here is derived from an EMBL/GenBank/DDBJ whole genome shotgun (WGS) entry which is preliminary data.</text>
</comment>
<sequence length="330" mass="36546">MEQGTIPDNVSTNDPTHDRNVTLHITHGGSTFGITASLDDTFDRLQQRLYEMTSVLVDNQKLLWKGMKRGATKLGHSGLKNGSKITLIGTPEEDIKLMHKAEAESVRRADIIRARESRGPTKVRSTAASNVEDTQFRFHRIEPHANLPNPIPARNLLSRLSTDPAILSIMRSHKFTVGLLTELAPHEHPQLLGLNINAGQSVLLRIRTDAYDGFRTYAEIRRVLCHELTHNVYGGHGDDFKTLNSRLNREVAEYEHSVSASSHTLSGNVPTSDRSANIGGEAAVHAFVLGGGVESAPANESREEMRRRVLEATISRLEQEEKEIEDRCGG</sequence>
<evidence type="ECO:0000259" key="3">
    <source>
        <dbReference type="PROSITE" id="PS51397"/>
    </source>
</evidence>
<evidence type="ECO:0000259" key="2">
    <source>
        <dbReference type="PROSITE" id="PS50053"/>
    </source>
</evidence>
<evidence type="ECO:0000313" key="5">
    <source>
        <dbReference type="Proteomes" id="UP000663827"/>
    </source>
</evidence>
<dbReference type="GO" id="GO:0070628">
    <property type="term" value="F:proteasome binding"/>
    <property type="evidence" value="ECO:0007669"/>
    <property type="project" value="TreeGrafter"/>
</dbReference>
<dbReference type="PROSITE" id="PS51397">
    <property type="entry name" value="WLM"/>
    <property type="match status" value="1"/>
</dbReference>
<proteinExistence type="predicted"/>
<feature type="domain" description="Ubiquitin-like" evidence="2">
    <location>
        <begin position="19"/>
        <end position="88"/>
    </location>
</feature>
<dbReference type="Proteomes" id="UP000663827">
    <property type="component" value="Unassembled WGS sequence"/>
</dbReference>
<evidence type="ECO:0008006" key="6">
    <source>
        <dbReference type="Google" id="ProtNLM"/>
    </source>
</evidence>
<dbReference type="EMBL" id="CAJNJQ010002640">
    <property type="protein sequence ID" value="CAE7181454.1"/>
    <property type="molecule type" value="Genomic_DNA"/>
</dbReference>
<organism evidence="4 5">
    <name type="scientific">Rhizoctonia solani</name>
    <dbReference type="NCBI Taxonomy" id="456999"/>
    <lineage>
        <taxon>Eukaryota</taxon>
        <taxon>Fungi</taxon>
        <taxon>Dikarya</taxon>
        <taxon>Basidiomycota</taxon>
        <taxon>Agaricomycotina</taxon>
        <taxon>Agaricomycetes</taxon>
        <taxon>Cantharellales</taxon>
        <taxon>Ceratobasidiaceae</taxon>
        <taxon>Rhizoctonia</taxon>
    </lineage>
</organism>
<feature type="coiled-coil region" evidence="1">
    <location>
        <begin position="300"/>
        <end position="327"/>
    </location>
</feature>
<dbReference type="Gene3D" id="3.10.20.90">
    <property type="entry name" value="Phosphatidylinositol 3-kinase Catalytic Subunit, Chain A, domain 1"/>
    <property type="match status" value="1"/>
</dbReference>
<dbReference type="InterPro" id="IPR013536">
    <property type="entry name" value="WLM_dom"/>
</dbReference>
<dbReference type="PROSITE" id="PS50053">
    <property type="entry name" value="UBIQUITIN_2"/>
    <property type="match status" value="1"/>
</dbReference>
<feature type="domain" description="WLM" evidence="3">
    <location>
        <begin position="129"/>
        <end position="318"/>
    </location>
</feature>
<dbReference type="Pfam" id="PF08325">
    <property type="entry name" value="WLM"/>
    <property type="match status" value="1"/>
</dbReference>
<dbReference type="PANTHER" id="PTHR47795:SF1">
    <property type="entry name" value="DNA-DEPENDENT METALLOPROTEASE WSS1 HOMOLOG 2"/>
    <property type="match status" value="1"/>
</dbReference>
<dbReference type="AlphaFoldDB" id="A0A8H3E460"/>
<evidence type="ECO:0000256" key="1">
    <source>
        <dbReference type="SAM" id="Coils"/>
    </source>
</evidence>
<gene>
    <name evidence="4" type="ORF">RDB_LOCUS117241</name>
</gene>
<dbReference type="SUPFAM" id="SSF54236">
    <property type="entry name" value="Ubiquitin-like"/>
    <property type="match status" value="1"/>
</dbReference>
<accession>A0A8H3E460</accession>
<protein>
    <recommendedName>
        <fullName evidence="6">WLM domain-containing protein</fullName>
    </recommendedName>
</protein>